<reference evidence="1" key="1">
    <citation type="submission" date="2020-02" db="EMBL/GenBank/DDBJ databases">
        <authorList>
            <person name="Meier V. D."/>
        </authorList>
    </citation>
    <scope>NUCLEOTIDE SEQUENCE</scope>
    <source>
        <strain evidence="1">AVDCRST_MAG84</strain>
    </source>
</reference>
<sequence length="116" mass="13496">MSIPKGKRDLISILPLKHLKDMPPAIELPANFAKIHPPRFNCGEMVRWTGVSEEADRGMVIGKFYNYEQCQCCWMWCYIICLTPDSKSATWCQFDTAWEEDLEKFEDDKKAAESDR</sequence>
<gene>
    <name evidence="1" type="ORF">AVDCRST_MAG84-3299</name>
</gene>
<accession>A0A6J4MFE3</accession>
<dbReference type="EMBL" id="CADCTZ010000641">
    <property type="protein sequence ID" value="CAA9358251.1"/>
    <property type="molecule type" value="Genomic_DNA"/>
</dbReference>
<evidence type="ECO:0000313" key="1">
    <source>
        <dbReference type="EMBL" id="CAA9358251.1"/>
    </source>
</evidence>
<organism evidence="1">
    <name type="scientific">uncultured Microcoleus sp</name>
    <dbReference type="NCBI Taxonomy" id="259945"/>
    <lineage>
        <taxon>Bacteria</taxon>
        <taxon>Bacillati</taxon>
        <taxon>Cyanobacteriota</taxon>
        <taxon>Cyanophyceae</taxon>
        <taxon>Oscillatoriophycideae</taxon>
        <taxon>Oscillatoriales</taxon>
        <taxon>Microcoleaceae</taxon>
        <taxon>Microcoleus</taxon>
        <taxon>environmental samples</taxon>
    </lineage>
</organism>
<name>A0A6J4MFE3_9CYAN</name>
<dbReference type="AlphaFoldDB" id="A0A6J4MFE3"/>
<protein>
    <submittedName>
        <fullName evidence="1">Uncharacterized protein</fullName>
    </submittedName>
</protein>
<proteinExistence type="predicted"/>